<sequence>MRIRPIAAMASLAFALTLTACGAADNPPATPSDKQGAEASTATAAPAAETTSQPPAATTEPSTSGPLALGTTHTWEDTENGIRGTSAVLSYQQGIKSVGSAAEHSGTPGYVWAALELKVCSVKGLFAATTTPWTLSYADGARVEPSSGTWADFPKPQFPIETKLTPGKCVRGKVVYPVPGNSRPQTVVYAPDGFDVPVEWAVPTK</sequence>
<dbReference type="AlphaFoldDB" id="A0A919B9N0"/>
<proteinExistence type="predicted"/>
<name>A0A919B9N0_STRFL</name>
<dbReference type="Proteomes" id="UP000632849">
    <property type="component" value="Unassembled WGS sequence"/>
</dbReference>
<evidence type="ECO:0000313" key="3">
    <source>
        <dbReference type="EMBL" id="GHF76975.1"/>
    </source>
</evidence>
<feature type="compositionally biased region" description="Low complexity" evidence="1">
    <location>
        <begin position="37"/>
        <end position="64"/>
    </location>
</feature>
<organism evidence="3 4">
    <name type="scientific">Streptomyces filamentosus</name>
    <name type="common">Streptomyces roseosporus</name>
    <dbReference type="NCBI Taxonomy" id="67294"/>
    <lineage>
        <taxon>Bacteria</taxon>
        <taxon>Bacillati</taxon>
        <taxon>Actinomycetota</taxon>
        <taxon>Actinomycetes</taxon>
        <taxon>Kitasatosporales</taxon>
        <taxon>Streptomycetaceae</taxon>
        <taxon>Streptomyces</taxon>
    </lineage>
</organism>
<dbReference type="RefSeq" id="WP_190040401.1">
    <property type="nucleotide sequence ID" value="NZ_BNBE01000001.1"/>
</dbReference>
<keyword evidence="2" id="KW-0732">Signal</keyword>
<keyword evidence="4" id="KW-1185">Reference proteome</keyword>
<gene>
    <name evidence="3" type="ORF">GCM10017667_00280</name>
</gene>
<dbReference type="PROSITE" id="PS51257">
    <property type="entry name" value="PROKAR_LIPOPROTEIN"/>
    <property type="match status" value="1"/>
</dbReference>
<evidence type="ECO:0000256" key="2">
    <source>
        <dbReference type="SAM" id="SignalP"/>
    </source>
</evidence>
<reference evidence="3" key="1">
    <citation type="journal article" date="2014" name="Int. J. Syst. Evol. Microbiol.">
        <title>Complete genome sequence of Corynebacterium casei LMG S-19264T (=DSM 44701T), isolated from a smear-ripened cheese.</title>
        <authorList>
            <consortium name="US DOE Joint Genome Institute (JGI-PGF)"/>
            <person name="Walter F."/>
            <person name="Albersmeier A."/>
            <person name="Kalinowski J."/>
            <person name="Ruckert C."/>
        </authorList>
    </citation>
    <scope>NUCLEOTIDE SEQUENCE</scope>
    <source>
        <strain evidence="3">JCM 4122</strain>
    </source>
</reference>
<dbReference type="EMBL" id="BNBE01000001">
    <property type="protein sequence ID" value="GHF76975.1"/>
    <property type="molecule type" value="Genomic_DNA"/>
</dbReference>
<reference evidence="3" key="2">
    <citation type="submission" date="2020-09" db="EMBL/GenBank/DDBJ databases">
        <authorList>
            <person name="Sun Q."/>
            <person name="Ohkuma M."/>
        </authorList>
    </citation>
    <scope>NUCLEOTIDE SEQUENCE</scope>
    <source>
        <strain evidence="3">JCM 4122</strain>
    </source>
</reference>
<evidence type="ECO:0000313" key="4">
    <source>
        <dbReference type="Proteomes" id="UP000632849"/>
    </source>
</evidence>
<evidence type="ECO:0008006" key="5">
    <source>
        <dbReference type="Google" id="ProtNLM"/>
    </source>
</evidence>
<accession>A0A919B9N0</accession>
<protein>
    <recommendedName>
        <fullName evidence="5">DUF4352 domain-containing protein</fullName>
    </recommendedName>
</protein>
<feature type="region of interest" description="Disordered" evidence="1">
    <location>
        <begin position="26"/>
        <end position="79"/>
    </location>
</feature>
<comment type="caution">
    <text evidence="3">The sequence shown here is derived from an EMBL/GenBank/DDBJ whole genome shotgun (WGS) entry which is preliminary data.</text>
</comment>
<evidence type="ECO:0000256" key="1">
    <source>
        <dbReference type="SAM" id="MobiDB-lite"/>
    </source>
</evidence>
<feature type="chain" id="PRO_5037963502" description="DUF4352 domain-containing protein" evidence="2">
    <location>
        <begin position="24"/>
        <end position="205"/>
    </location>
</feature>
<feature type="signal peptide" evidence="2">
    <location>
        <begin position="1"/>
        <end position="23"/>
    </location>
</feature>